<dbReference type="GO" id="GO:0008270">
    <property type="term" value="F:zinc ion binding"/>
    <property type="evidence" value="ECO:0007669"/>
    <property type="project" value="UniProtKB-KW"/>
</dbReference>
<keyword evidence="11" id="KW-0175">Coiled coil</keyword>
<dbReference type="eggNOG" id="KOG3032">
    <property type="taxonomic scope" value="Eukaryota"/>
</dbReference>
<keyword evidence="5" id="KW-0217">Developmental protein</keyword>
<keyword evidence="6" id="KW-0132">Cell division</keyword>
<evidence type="ECO:0000256" key="7">
    <source>
        <dbReference type="ARBA" id="ARBA00022723"/>
    </source>
</evidence>
<dbReference type="PANTHER" id="PTHR13278:SF0">
    <property type="entry name" value="ZINC FINGER PROTEIN 830"/>
    <property type="match status" value="1"/>
</dbReference>
<keyword evidence="7" id="KW-0479">Metal-binding</keyword>
<sequence>MASSVALGKKKITQNDLRRIMNEQKRKLSDTIKKIESPLAKYNDSGQLLCILCDSVVRSEAVWNVHISSKKHRENIISAKRKREDSVHFVQPSVQQLLKRPAQTDLTTPPKKIKGILKNAPEPEVPKDDFDLRSRVAVEERNDTEDVVMEDGKDTDSDDSEPLPQPTKTVVSNQEEALPEGFFDDPLLDAKARNVEYKDPIEEEWEKFQKEMKEENTVSAQIIAEDQEEATAERQIDEIDEQMRNWSRVLDLELKKEAVVKGVCSRNSASAAEDDGETSSADEAEFDEYLDWRAKKSYK</sequence>
<feature type="region of interest" description="Disordered" evidence="15">
    <location>
        <begin position="96"/>
        <end position="173"/>
    </location>
</feature>
<keyword evidence="4" id="KW-0158">Chromosome</keyword>
<keyword evidence="13" id="KW-0131">Cell cycle</keyword>
<dbReference type="InterPro" id="IPR036236">
    <property type="entry name" value="Znf_C2H2_sf"/>
</dbReference>
<comment type="subcellular location">
    <subcellularLocation>
        <location evidence="1">Chromosome</location>
    </subcellularLocation>
    <subcellularLocation>
        <location evidence="2">Nucleus speckle</location>
    </subcellularLocation>
</comment>
<evidence type="ECO:0000313" key="19">
    <source>
        <dbReference type="Proteomes" id="UP000027135"/>
    </source>
</evidence>
<evidence type="ECO:0000256" key="11">
    <source>
        <dbReference type="ARBA" id="ARBA00023054"/>
    </source>
</evidence>
<evidence type="ECO:0000256" key="3">
    <source>
        <dbReference type="ARBA" id="ARBA00017358"/>
    </source>
</evidence>
<organism evidence="18 19">
    <name type="scientific">Zootermopsis nevadensis</name>
    <name type="common">Dampwood termite</name>
    <dbReference type="NCBI Taxonomy" id="136037"/>
    <lineage>
        <taxon>Eukaryota</taxon>
        <taxon>Metazoa</taxon>
        <taxon>Ecdysozoa</taxon>
        <taxon>Arthropoda</taxon>
        <taxon>Hexapoda</taxon>
        <taxon>Insecta</taxon>
        <taxon>Pterygota</taxon>
        <taxon>Neoptera</taxon>
        <taxon>Polyneoptera</taxon>
        <taxon>Dictyoptera</taxon>
        <taxon>Blattodea</taxon>
        <taxon>Blattoidea</taxon>
        <taxon>Termitoidae</taxon>
        <taxon>Termopsidae</taxon>
        <taxon>Zootermopsis</taxon>
    </lineage>
</organism>
<evidence type="ECO:0000259" key="17">
    <source>
        <dbReference type="Pfam" id="PF23406"/>
    </source>
</evidence>
<dbReference type="Pfam" id="PF12171">
    <property type="entry name" value="zf-C2H2_jaz"/>
    <property type="match status" value="1"/>
</dbReference>
<reference evidence="18 19" key="1">
    <citation type="journal article" date="2014" name="Nat. Commun.">
        <title>Molecular traces of alternative social organization in a termite genome.</title>
        <authorList>
            <person name="Terrapon N."/>
            <person name="Li C."/>
            <person name="Robertson H.M."/>
            <person name="Ji L."/>
            <person name="Meng X."/>
            <person name="Booth W."/>
            <person name="Chen Z."/>
            <person name="Childers C.P."/>
            <person name="Glastad K.M."/>
            <person name="Gokhale K."/>
            <person name="Gowin J."/>
            <person name="Gronenberg W."/>
            <person name="Hermansen R.A."/>
            <person name="Hu H."/>
            <person name="Hunt B.G."/>
            <person name="Huylmans A.K."/>
            <person name="Khalil S.M."/>
            <person name="Mitchell R.D."/>
            <person name="Munoz-Torres M.C."/>
            <person name="Mustard J.A."/>
            <person name="Pan H."/>
            <person name="Reese J.T."/>
            <person name="Scharf M.E."/>
            <person name="Sun F."/>
            <person name="Vogel H."/>
            <person name="Xiao J."/>
            <person name="Yang W."/>
            <person name="Yang Z."/>
            <person name="Yang Z."/>
            <person name="Zhou J."/>
            <person name="Zhu J."/>
            <person name="Brent C.S."/>
            <person name="Elsik C.G."/>
            <person name="Goodisman M.A."/>
            <person name="Liberles D.A."/>
            <person name="Roe R.M."/>
            <person name="Vargo E.L."/>
            <person name="Vilcinskas A."/>
            <person name="Wang J."/>
            <person name="Bornberg-Bauer E."/>
            <person name="Korb J."/>
            <person name="Zhang G."/>
            <person name="Liebig J."/>
        </authorList>
    </citation>
    <scope>NUCLEOTIDE SEQUENCE [LARGE SCALE GENOMIC DNA]</scope>
    <source>
        <tissue evidence="18">Whole organism</tissue>
    </source>
</reference>
<gene>
    <name evidence="18" type="ORF">L798_00333</name>
</gene>
<evidence type="ECO:0000256" key="10">
    <source>
        <dbReference type="ARBA" id="ARBA00022833"/>
    </source>
</evidence>
<keyword evidence="8" id="KW-0863">Zinc-finger</keyword>
<feature type="compositionally biased region" description="Basic and acidic residues" evidence="15">
    <location>
        <begin position="124"/>
        <end position="141"/>
    </location>
</feature>
<proteinExistence type="predicted"/>
<dbReference type="EMBL" id="KK853234">
    <property type="protein sequence ID" value="KDR09596.1"/>
    <property type="molecule type" value="Genomic_DNA"/>
</dbReference>
<evidence type="ECO:0000256" key="4">
    <source>
        <dbReference type="ARBA" id="ARBA00022454"/>
    </source>
</evidence>
<evidence type="ECO:0000256" key="12">
    <source>
        <dbReference type="ARBA" id="ARBA00023242"/>
    </source>
</evidence>
<evidence type="ECO:0000256" key="2">
    <source>
        <dbReference type="ARBA" id="ARBA00004324"/>
    </source>
</evidence>
<dbReference type="InParanoid" id="A0A067QKX1"/>
<keyword evidence="19" id="KW-1185">Reference proteome</keyword>
<evidence type="ECO:0000256" key="13">
    <source>
        <dbReference type="ARBA" id="ARBA00023306"/>
    </source>
</evidence>
<dbReference type="GO" id="GO:0005681">
    <property type="term" value="C:spliceosomal complex"/>
    <property type="evidence" value="ECO:0007669"/>
    <property type="project" value="InterPro"/>
</dbReference>
<dbReference type="FunCoup" id="A0A067QKX1">
    <property type="interactions" value="1941"/>
</dbReference>
<evidence type="ECO:0000313" key="18">
    <source>
        <dbReference type="EMBL" id="KDR09596.1"/>
    </source>
</evidence>
<evidence type="ECO:0000256" key="9">
    <source>
        <dbReference type="ARBA" id="ARBA00022776"/>
    </source>
</evidence>
<dbReference type="InterPro" id="IPR022755">
    <property type="entry name" value="Znf_C2H2_jaz"/>
</dbReference>
<feature type="domain" description="ZNF380 coiled-coil" evidence="17">
    <location>
        <begin position="178"/>
        <end position="257"/>
    </location>
</feature>
<evidence type="ECO:0000259" key="16">
    <source>
        <dbReference type="Pfam" id="PF12171"/>
    </source>
</evidence>
<dbReference type="GO" id="GO:0003676">
    <property type="term" value="F:nucleic acid binding"/>
    <property type="evidence" value="ECO:0007669"/>
    <property type="project" value="InterPro"/>
</dbReference>
<dbReference type="GO" id="GO:0033314">
    <property type="term" value="P:mitotic DNA replication checkpoint signaling"/>
    <property type="evidence" value="ECO:0007669"/>
    <property type="project" value="TreeGrafter"/>
</dbReference>
<dbReference type="STRING" id="136037.A0A067QKX1"/>
<dbReference type="AlphaFoldDB" id="A0A067QKX1"/>
<protein>
    <recommendedName>
        <fullName evidence="3">Zinc finger protein 830</fullName>
    </recommendedName>
    <alternativeName>
        <fullName evidence="14">Coiled-coil domain-containing protein 16</fullName>
    </alternativeName>
</protein>
<dbReference type="OMA" id="YIDFMRE"/>
<name>A0A067QKX1_ZOONE</name>
<dbReference type="Proteomes" id="UP000027135">
    <property type="component" value="Unassembled WGS sequence"/>
</dbReference>
<evidence type="ECO:0000256" key="5">
    <source>
        <dbReference type="ARBA" id="ARBA00022473"/>
    </source>
</evidence>
<accession>A0A067QKX1</accession>
<keyword evidence="9" id="KW-0498">Mitosis</keyword>
<dbReference type="PANTHER" id="PTHR13278">
    <property type="entry name" value="ZINC FINGER PROTEIN 830"/>
    <property type="match status" value="1"/>
</dbReference>
<dbReference type="Pfam" id="PF23406">
    <property type="entry name" value="ZNF380_CC"/>
    <property type="match status" value="1"/>
</dbReference>
<feature type="domain" description="Zinc finger double-stranded RNA binding" evidence="16">
    <location>
        <begin position="50"/>
        <end position="73"/>
    </location>
</feature>
<dbReference type="GO" id="GO:0033260">
    <property type="term" value="P:nuclear DNA replication"/>
    <property type="evidence" value="ECO:0007669"/>
    <property type="project" value="TreeGrafter"/>
</dbReference>
<dbReference type="SUPFAM" id="SSF57667">
    <property type="entry name" value="beta-beta-alpha zinc fingers"/>
    <property type="match status" value="1"/>
</dbReference>
<dbReference type="InterPro" id="IPR059039">
    <property type="entry name" value="ZNF380_CC"/>
</dbReference>
<keyword evidence="10" id="KW-0862">Zinc</keyword>
<keyword evidence="12" id="KW-0539">Nucleus</keyword>
<evidence type="ECO:0000256" key="14">
    <source>
        <dbReference type="ARBA" id="ARBA00030672"/>
    </source>
</evidence>
<dbReference type="GO" id="GO:0044773">
    <property type="term" value="P:mitotic DNA damage checkpoint signaling"/>
    <property type="evidence" value="ECO:0007669"/>
    <property type="project" value="TreeGrafter"/>
</dbReference>
<dbReference type="InterPro" id="IPR040050">
    <property type="entry name" value="ZNF830-like"/>
</dbReference>
<evidence type="ECO:0000256" key="6">
    <source>
        <dbReference type="ARBA" id="ARBA00022618"/>
    </source>
</evidence>
<evidence type="ECO:0000256" key="15">
    <source>
        <dbReference type="SAM" id="MobiDB-lite"/>
    </source>
</evidence>
<evidence type="ECO:0000256" key="1">
    <source>
        <dbReference type="ARBA" id="ARBA00004286"/>
    </source>
</evidence>
<evidence type="ECO:0000256" key="8">
    <source>
        <dbReference type="ARBA" id="ARBA00022771"/>
    </source>
</evidence>